<sequence>MKKMYVRELLNKWDQKIIQFIVSLRQNGYRLSKKEITQELSLTRPTLIKLVKDINSIFCALEGYKLVVENDYYILEMSLENNLRDLFIYLLGDSRKYQIIREIFKKTTINVNYFCDMYQISRHTYYSELKELNTLLTEFNLKVTDNRLKGSEMQIRYFYASLFSKTYEKEIIDPIAQEYLSPRFIEDFAKSFQVDLGHSSYYELGLYFYITAKRYERKENQKVALEEGFANRTYALKNRNLFIQQLANSAVIDELNDIVKRNYTRYHWLNHKNEQVFLLFFLMGHYVSSTHSLLYEEIVKIERNSNNYSEEVIDFFLRHSGNHSDADLIKSTRYNLSKVLWKQLIFAGNISKEHDTYSGDYKSDLCPQAVNFFEELRKTLSNQFKGIEYKNGNNKELLVNFGINYSILIKQKKKKFDVGLFFEGNPGVVRATMDYYLTELNKYSYISAAKWQEGEEYDLIVTNSEILNFEKRNEKVFYISLSEPSFNIKKIISLAVDSSNSGLFPD</sequence>
<keyword evidence="2" id="KW-0804">Transcription</keyword>
<organism evidence="4 5">
    <name type="scientific">Enterococcus devriesei</name>
    <dbReference type="NCBI Taxonomy" id="319970"/>
    <lineage>
        <taxon>Bacteria</taxon>
        <taxon>Bacillati</taxon>
        <taxon>Bacillota</taxon>
        <taxon>Bacilli</taxon>
        <taxon>Lactobacillales</taxon>
        <taxon>Enterococcaceae</taxon>
        <taxon>Enterococcus</taxon>
    </lineage>
</organism>
<dbReference type="EMBL" id="JXKM01000003">
    <property type="protein sequence ID" value="OJG36356.1"/>
    <property type="molecule type" value="Genomic_DNA"/>
</dbReference>
<feature type="domain" description="Mga helix-turn-helix" evidence="3">
    <location>
        <begin position="83"/>
        <end position="163"/>
    </location>
</feature>
<dbReference type="PANTHER" id="PTHR30185:SF18">
    <property type="entry name" value="TRANSCRIPTIONAL REGULATOR MTLR"/>
    <property type="match status" value="1"/>
</dbReference>
<dbReference type="Gene3D" id="1.10.10.10">
    <property type="entry name" value="Winged helix-like DNA-binding domain superfamily/Winged helix DNA-binding domain"/>
    <property type="match status" value="1"/>
</dbReference>
<reference evidence="4 5" key="1">
    <citation type="submission" date="2014-12" db="EMBL/GenBank/DDBJ databases">
        <title>Draft genome sequences of 29 type strains of Enterococci.</title>
        <authorList>
            <person name="Zhong Z."/>
            <person name="Sun Z."/>
            <person name="Liu W."/>
            <person name="Zhang W."/>
            <person name="Zhang H."/>
        </authorList>
    </citation>
    <scope>NUCLEOTIDE SEQUENCE [LARGE SCALE GENOMIC DNA]</scope>
    <source>
        <strain evidence="4 5">DSM 22802</strain>
    </source>
</reference>
<dbReference type="Pfam" id="PF05043">
    <property type="entry name" value="Mga"/>
    <property type="match status" value="1"/>
</dbReference>
<keyword evidence="5" id="KW-1185">Reference proteome</keyword>
<accession>A0A1L8SWL3</accession>
<name>A0A1L8SWL3_9ENTE</name>
<dbReference type="Proteomes" id="UP000183700">
    <property type="component" value="Unassembled WGS sequence"/>
</dbReference>
<evidence type="ECO:0000256" key="1">
    <source>
        <dbReference type="ARBA" id="ARBA00023015"/>
    </source>
</evidence>
<protein>
    <recommendedName>
        <fullName evidence="3">Mga helix-turn-helix domain-containing protein</fullName>
    </recommendedName>
</protein>
<dbReference type="AlphaFoldDB" id="A0A1L8SWL3"/>
<keyword evidence="1" id="KW-0805">Transcription regulation</keyword>
<evidence type="ECO:0000256" key="2">
    <source>
        <dbReference type="ARBA" id="ARBA00023163"/>
    </source>
</evidence>
<dbReference type="InterPro" id="IPR007737">
    <property type="entry name" value="Mga_HTH"/>
</dbReference>
<proteinExistence type="predicted"/>
<dbReference type="STRING" id="319970.RV00_GL001715"/>
<evidence type="ECO:0000313" key="4">
    <source>
        <dbReference type="EMBL" id="OJG36356.1"/>
    </source>
</evidence>
<comment type="caution">
    <text evidence="4">The sequence shown here is derived from an EMBL/GenBank/DDBJ whole genome shotgun (WGS) entry which is preliminary data.</text>
</comment>
<evidence type="ECO:0000313" key="5">
    <source>
        <dbReference type="Proteomes" id="UP000183700"/>
    </source>
</evidence>
<gene>
    <name evidence="4" type="ORF">RV00_GL001715</name>
</gene>
<dbReference type="PANTHER" id="PTHR30185">
    <property type="entry name" value="CRYPTIC BETA-GLUCOSIDE BGL OPERON ANTITERMINATOR"/>
    <property type="match status" value="1"/>
</dbReference>
<evidence type="ECO:0000259" key="3">
    <source>
        <dbReference type="Pfam" id="PF05043"/>
    </source>
</evidence>
<dbReference type="InterPro" id="IPR036388">
    <property type="entry name" value="WH-like_DNA-bd_sf"/>
</dbReference>
<dbReference type="InterPro" id="IPR050661">
    <property type="entry name" value="BglG_antiterminators"/>
</dbReference>